<feature type="compositionally biased region" description="Low complexity" evidence="12">
    <location>
        <begin position="12"/>
        <end position="23"/>
    </location>
</feature>
<evidence type="ECO:0000256" key="7">
    <source>
        <dbReference type="ARBA" id="ARBA00022840"/>
    </source>
</evidence>
<sequence length="489" mass="56568">MSTDIPNHLILSDQSQQNQSQIQHHSDSIKRNSSLKHSITSISIKKSHSRRRQSKALEVLIGTPIREDHVHYILMLNMLNGIRFSVTRCNAKEMRPLVPEDFTAKHKIALDVNNNELMPSSSYYYKFKDYAPWVFRSIREICKIDTADYLMSLTDKYVLSELGSPGKSGSFFYYSQDYRFIIKTVHHSEHKYLLKILKNYYEHIKNNPDTLICKIYGLHRVKIPYGKKIHFIVMANVFPPDKDIHVKYDLKGSKIGRFIPLEEEVNNKLAVLKDLNWIKNEKKLYLGDKKREIFINQLEKDVKFLSDNNVMDYSLLVGCHNMTKGNQENIRDTTLSIIEPNPESLSKQSAMVSNHRNSKAIAIMRAFAESNPVALGPSSSSLPSDTPEERKHFVFSQDEGGFQATDENNEPLPELYFLGIIDIFTNYNFTKRCESIFKSIVSDSKTVSAVNPKFYAKRFLEFIKSQIGHDDNVKKMKNLNKRNPRRLTT</sequence>
<name>A0A1Y2BI85_9FUNG</name>
<keyword evidence="15" id="KW-1185">Reference proteome</keyword>
<dbReference type="Pfam" id="PF01504">
    <property type="entry name" value="PIP5K"/>
    <property type="match status" value="1"/>
</dbReference>
<dbReference type="Proteomes" id="UP000193920">
    <property type="component" value="Unassembled WGS sequence"/>
</dbReference>
<dbReference type="InterPro" id="IPR027484">
    <property type="entry name" value="PInositol-4-P-5-kinase_N"/>
</dbReference>
<evidence type="ECO:0000313" key="14">
    <source>
        <dbReference type="EMBL" id="ORY34504.1"/>
    </source>
</evidence>
<proteinExistence type="predicted"/>
<dbReference type="InterPro" id="IPR002498">
    <property type="entry name" value="PInositol-4-P-4/5-kinase_core"/>
</dbReference>
<dbReference type="FunFam" id="3.30.800.10:FF:000009">
    <property type="entry name" value="Phosphatidylinositol 4-phosphate 5-kinase its3"/>
    <property type="match status" value="1"/>
</dbReference>
<dbReference type="OrthoDB" id="20783at2759"/>
<evidence type="ECO:0000256" key="10">
    <source>
        <dbReference type="ARBA" id="ARBA00082306"/>
    </source>
</evidence>
<gene>
    <name evidence="14" type="ORF">LY90DRAFT_422215</name>
</gene>
<evidence type="ECO:0000256" key="8">
    <source>
        <dbReference type="ARBA" id="ARBA00078403"/>
    </source>
</evidence>
<dbReference type="Gene3D" id="3.30.800.10">
    <property type="entry name" value="Phosphatidylinositol Phosphate Kinase II Beta"/>
    <property type="match status" value="1"/>
</dbReference>
<comment type="catalytic activity">
    <reaction evidence="1">
        <text>a 1,2-diacyl-sn-glycero-3-phospho-(1D-myo-inositol 4-phosphate) + ATP = a 1,2-diacyl-sn-glycero-3-phospho-(1D-myo-inositol-4,5-bisphosphate) + ADP + H(+)</text>
        <dbReference type="Rhea" id="RHEA:14425"/>
        <dbReference type="ChEBI" id="CHEBI:15378"/>
        <dbReference type="ChEBI" id="CHEBI:30616"/>
        <dbReference type="ChEBI" id="CHEBI:58178"/>
        <dbReference type="ChEBI" id="CHEBI:58456"/>
        <dbReference type="ChEBI" id="CHEBI:456216"/>
        <dbReference type="EC" id="2.7.1.68"/>
    </reaction>
</comment>
<evidence type="ECO:0000256" key="1">
    <source>
        <dbReference type="ARBA" id="ARBA00000444"/>
    </source>
</evidence>
<dbReference type="InterPro" id="IPR023610">
    <property type="entry name" value="PInositol-4/5-P-5/4-kinase"/>
</dbReference>
<evidence type="ECO:0000313" key="15">
    <source>
        <dbReference type="Proteomes" id="UP000193920"/>
    </source>
</evidence>
<feature type="domain" description="PIPK" evidence="13">
    <location>
        <begin position="66"/>
        <end position="467"/>
    </location>
</feature>
<dbReference type="EC" id="2.7.1.68" evidence="2"/>
<keyword evidence="6 11" id="KW-0418">Kinase</keyword>
<protein>
    <recommendedName>
        <fullName evidence="2">1-phosphatidylinositol-4-phosphate 5-kinase</fullName>
        <ecNumber evidence="2">2.7.1.68</ecNumber>
    </recommendedName>
    <alternativeName>
        <fullName evidence="10">1-phosphatidylinositol 4-phosphate kinase</fullName>
    </alternativeName>
    <alternativeName>
        <fullName evidence="8">Diphosphoinositide kinase</fullName>
    </alternativeName>
    <alternativeName>
        <fullName evidence="9">PIP5K</fullName>
    </alternativeName>
</protein>
<dbReference type="GO" id="GO:0016308">
    <property type="term" value="F:1-phosphatidylinositol-4-phosphate 5-kinase activity"/>
    <property type="evidence" value="ECO:0007669"/>
    <property type="project" value="UniProtKB-EC"/>
</dbReference>
<evidence type="ECO:0000259" key="13">
    <source>
        <dbReference type="PROSITE" id="PS51455"/>
    </source>
</evidence>
<dbReference type="EMBL" id="MCOG01000154">
    <property type="protein sequence ID" value="ORY34504.1"/>
    <property type="molecule type" value="Genomic_DNA"/>
</dbReference>
<evidence type="ECO:0000256" key="12">
    <source>
        <dbReference type="SAM" id="MobiDB-lite"/>
    </source>
</evidence>
<evidence type="ECO:0000256" key="4">
    <source>
        <dbReference type="ARBA" id="ARBA00022679"/>
    </source>
</evidence>
<evidence type="ECO:0000256" key="5">
    <source>
        <dbReference type="ARBA" id="ARBA00022741"/>
    </source>
</evidence>
<evidence type="ECO:0000256" key="2">
    <source>
        <dbReference type="ARBA" id="ARBA00012172"/>
    </source>
</evidence>
<dbReference type="SMART" id="SM00330">
    <property type="entry name" value="PIPKc"/>
    <property type="match status" value="1"/>
</dbReference>
<dbReference type="SUPFAM" id="SSF56104">
    <property type="entry name" value="SAICAR synthase-like"/>
    <property type="match status" value="1"/>
</dbReference>
<reference evidence="14 15" key="1">
    <citation type="submission" date="2016-08" db="EMBL/GenBank/DDBJ databases">
        <title>A Parts List for Fungal Cellulosomes Revealed by Comparative Genomics.</title>
        <authorList>
            <consortium name="DOE Joint Genome Institute"/>
            <person name="Haitjema C.H."/>
            <person name="Gilmore S.P."/>
            <person name="Henske J.K."/>
            <person name="Solomon K.V."/>
            <person name="De Groot R."/>
            <person name="Kuo A."/>
            <person name="Mondo S.J."/>
            <person name="Salamov A.A."/>
            <person name="Labutti K."/>
            <person name="Zhao Z."/>
            <person name="Chiniquy J."/>
            <person name="Barry K."/>
            <person name="Brewer H.M."/>
            <person name="Purvine S.O."/>
            <person name="Wright A.T."/>
            <person name="Boxma B."/>
            <person name="Van Alen T."/>
            <person name="Hackstein J.H."/>
            <person name="Baker S.E."/>
            <person name="Grigoriev I.V."/>
            <person name="O'Malley M.A."/>
        </authorList>
    </citation>
    <scope>NUCLEOTIDE SEQUENCE [LARGE SCALE GENOMIC DNA]</scope>
    <source>
        <strain evidence="14 15">G1</strain>
    </source>
</reference>
<keyword evidence="7 11" id="KW-0067">ATP-binding</keyword>
<dbReference type="PROSITE" id="PS51455">
    <property type="entry name" value="PIPK"/>
    <property type="match status" value="1"/>
</dbReference>
<keyword evidence="3" id="KW-0597">Phosphoprotein</keyword>
<comment type="caution">
    <text evidence="14">The sequence shown here is derived from an EMBL/GenBank/DDBJ whole genome shotgun (WGS) entry which is preliminary data.</text>
</comment>
<evidence type="ECO:0000256" key="3">
    <source>
        <dbReference type="ARBA" id="ARBA00022553"/>
    </source>
</evidence>
<dbReference type="CDD" id="cd17303">
    <property type="entry name" value="PIPKc_PIP5K_yeast_like"/>
    <property type="match status" value="1"/>
</dbReference>
<feature type="region of interest" description="Disordered" evidence="12">
    <location>
        <begin position="1"/>
        <end position="36"/>
    </location>
</feature>
<dbReference type="GO" id="GO:0005886">
    <property type="term" value="C:plasma membrane"/>
    <property type="evidence" value="ECO:0007669"/>
    <property type="project" value="TreeGrafter"/>
</dbReference>
<evidence type="ECO:0000256" key="11">
    <source>
        <dbReference type="PROSITE-ProRule" id="PRU00781"/>
    </source>
</evidence>
<dbReference type="GO" id="GO:0005524">
    <property type="term" value="F:ATP binding"/>
    <property type="evidence" value="ECO:0007669"/>
    <property type="project" value="UniProtKB-UniRule"/>
</dbReference>
<dbReference type="GO" id="GO:0046854">
    <property type="term" value="P:phosphatidylinositol phosphate biosynthetic process"/>
    <property type="evidence" value="ECO:0007669"/>
    <property type="project" value="TreeGrafter"/>
</dbReference>
<evidence type="ECO:0000256" key="6">
    <source>
        <dbReference type="ARBA" id="ARBA00022777"/>
    </source>
</evidence>
<dbReference type="InterPro" id="IPR027483">
    <property type="entry name" value="PInositol-4-P-4/5-kinase_C_sf"/>
</dbReference>
<dbReference type="AlphaFoldDB" id="A0A1Y2BI85"/>
<dbReference type="Gene3D" id="3.30.810.10">
    <property type="entry name" value="2-Layer Sandwich"/>
    <property type="match status" value="1"/>
</dbReference>
<keyword evidence="4 11" id="KW-0808">Transferase</keyword>
<keyword evidence="5 11" id="KW-0547">Nucleotide-binding</keyword>
<dbReference type="PANTHER" id="PTHR23086:SF8">
    <property type="entry name" value="PHOSPHATIDYLINOSITOL 5-PHOSPHATE 4-KINASE, ISOFORM A"/>
    <property type="match status" value="1"/>
</dbReference>
<dbReference type="PANTHER" id="PTHR23086">
    <property type="entry name" value="PHOSPHATIDYLINOSITOL-4-PHOSPHATE 5-KINASE"/>
    <property type="match status" value="1"/>
</dbReference>
<dbReference type="STRING" id="1754190.A0A1Y2BI85"/>
<accession>A0A1Y2BI85</accession>
<evidence type="ECO:0000256" key="9">
    <source>
        <dbReference type="ARBA" id="ARBA00080374"/>
    </source>
</evidence>
<organism evidence="14 15">
    <name type="scientific">Neocallimastix californiae</name>
    <dbReference type="NCBI Taxonomy" id="1754190"/>
    <lineage>
        <taxon>Eukaryota</taxon>
        <taxon>Fungi</taxon>
        <taxon>Fungi incertae sedis</taxon>
        <taxon>Chytridiomycota</taxon>
        <taxon>Chytridiomycota incertae sedis</taxon>
        <taxon>Neocallimastigomycetes</taxon>
        <taxon>Neocallimastigales</taxon>
        <taxon>Neocallimastigaceae</taxon>
        <taxon>Neocallimastix</taxon>
    </lineage>
</organism>